<evidence type="ECO:0000256" key="4">
    <source>
        <dbReference type="ARBA" id="ARBA00022801"/>
    </source>
</evidence>
<sequence length="206" mass="22811">MSIWTNNRYEYRQIRRYQGSVKAVVFDWAGTVVDCGVFSPMNTFVKIFAKEGVHISESEARGPMGIHKRAHIEKILELEEVHDRWVKVRGAPPTATDVDRMYAHFVPIQMEAVADSAKPIDGVLETVAALRQRGIKIGSCTGYPMAVVNILKEEAAKFGYAPDCYVAADEVLAHGIILKHQEPNTKNCCRIAVVTAIVQSAAIGQK</sequence>
<keyword evidence="7" id="KW-1185">Reference proteome</keyword>
<name>A0A914XGL8_9BILA</name>
<keyword evidence="3" id="KW-0479">Metal-binding</keyword>
<dbReference type="InterPro" id="IPR023214">
    <property type="entry name" value="HAD_sf"/>
</dbReference>
<dbReference type="GO" id="GO:0006281">
    <property type="term" value="P:DNA repair"/>
    <property type="evidence" value="ECO:0007669"/>
    <property type="project" value="TreeGrafter"/>
</dbReference>
<dbReference type="WBParaSite" id="PSAMB.scaffold8212size6490.g31116.t1">
    <property type="protein sequence ID" value="PSAMB.scaffold8212size6490.g31116.t1"/>
    <property type="gene ID" value="PSAMB.scaffold8212size6490.g31116"/>
</dbReference>
<evidence type="ECO:0000313" key="7">
    <source>
        <dbReference type="Proteomes" id="UP000887566"/>
    </source>
</evidence>
<dbReference type="FunFam" id="1.10.150.240:FF:000006">
    <property type="entry name" value="Phosphonoacetaldehyde hydrolase"/>
    <property type="match status" value="1"/>
</dbReference>
<organism evidence="7 8">
    <name type="scientific">Plectus sambesii</name>
    <dbReference type="NCBI Taxonomy" id="2011161"/>
    <lineage>
        <taxon>Eukaryota</taxon>
        <taxon>Metazoa</taxon>
        <taxon>Ecdysozoa</taxon>
        <taxon>Nematoda</taxon>
        <taxon>Chromadorea</taxon>
        <taxon>Plectida</taxon>
        <taxon>Plectina</taxon>
        <taxon>Plectoidea</taxon>
        <taxon>Plectidae</taxon>
        <taxon>Plectus</taxon>
    </lineage>
</organism>
<dbReference type="GO" id="GO:0019700">
    <property type="term" value="P:organic phosphonate catabolic process"/>
    <property type="evidence" value="ECO:0007669"/>
    <property type="project" value="InterPro"/>
</dbReference>
<keyword evidence="6" id="KW-0704">Schiff base</keyword>
<evidence type="ECO:0000256" key="2">
    <source>
        <dbReference type="ARBA" id="ARBA00011738"/>
    </source>
</evidence>
<keyword evidence="4" id="KW-0378">Hydrolase</keyword>
<proteinExistence type="inferred from homology"/>
<dbReference type="InterPro" id="IPR036412">
    <property type="entry name" value="HAD-like_sf"/>
</dbReference>
<dbReference type="GO" id="GO:0046872">
    <property type="term" value="F:metal ion binding"/>
    <property type="evidence" value="ECO:0007669"/>
    <property type="project" value="UniProtKB-KW"/>
</dbReference>
<accession>A0A914XGL8</accession>
<evidence type="ECO:0000256" key="5">
    <source>
        <dbReference type="ARBA" id="ARBA00022842"/>
    </source>
</evidence>
<dbReference type="PANTHER" id="PTHR43434">
    <property type="entry name" value="PHOSPHOGLYCOLATE PHOSPHATASE"/>
    <property type="match status" value="1"/>
</dbReference>
<comment type="subunit">
    <text evidence="2">Homodimer.</text>
</comment>
<protein>
    <submittedName>
        <fullName evidence="8">Phosphonoacetaldehyde hydrolase</fullName>
    </submittedName>
</protein>
<dbReference type="PANTHER" id="PTHR43434:SF19">
    <property type="entry name" value="PHOSPHONOACETALDEHYDE HYDROLASE"/>
    <property type="match status" value="1"/>
</dbReference>
<dbReference type="Pfam" id="PF00702">
    <property type="entry name" value="Hydrolase"/>
    <property type="match status" value="1"/>
</dbReference>
<evidence type="ECO:0000313" key="8">
    <source>
        <dbReference type="WBParaSite" id="PSAMB.scaffold8212size6490.g31116.t1"/>
    </source>
</evidence>
<dbReference type="Gene3D" id="3.40.50.1000">
    <property type="entry name" value="HAD superfamily/HAD-like"/>
    <property type="match status" value="1"/>
</dbReference>
<dbReference type="GO" id="GO:0008967">
    <property type="term" value="F:phosphoglycolate phosphatase activity"/>
    <property type="evidence" value="ECO:0007669"/>
    <property type="project" value="TreeGrafter"/>
</dbReference>
<dbReference type="GO" id="GO:0005829">
    <property type="term" value="C:cytosol"/>
    <property type="evidence" value="ECO:0007669"/>
    <property type="project" value="TreeGrafter"/>
</dbReference>
<dbReference type="InterPro" id="IPR006323">
    <property type="entry name" value="Phosphonoacetald_hydro"/>
</dbReference>
<keyword evidence="5" id="KW-0460">Magnesium</keyword>
<dbReference type="HAMAP" id="MF_01375">
    <property type="entry name" value="PhnX"/>
    <property type="match status" value="1"/>
</dbReference>
<dbReference type="InterPro" id="IPR050155">
    <property type="entry name" value="HAD-like_hydrolase_sf"/>
</dbReference>
<evidence type="ECO:0000256" key="1">
    <source>
        <dbReference type="ARBA" id="ARBA00001946"/>
    </source>
</evidence>
<evidence type="ECO:0000256" key="6">
    <source>
        <dbReference type="ARBA" id="ARBA00023270"/>
    </source>
</evidence>
<dbReference type="SUPFAM" id="SSF56784">
    <property type="entry name" value="HAD-like"/>
    <property type="match status" value="1"/>
</dbReference>
<comment type="cofactor">
    <cofactor evidence="1">
        <name>Mg(2+)</name>
        <dbReference type="ChEBI" id="CHEBI:18420"/>
    </cofactor>
</comment>
<reference evidence="8" key="1">
    <citation type="submission" date="2022-11" db="UniProtKB">
        <authorList>
            <consortium name="WormBaseParasite"/>
        </authorList>
    </citation>
    <scope>IDENTIFICATION</scope>
</reference>
<dbReference type="GO" id="GO:0050194">
    <property type="term" value="F:phosphonoacetaldehyde hydrolase activity"/>
    <property type="evidence" value="ECO:0007669"/>
    <property type="project" value="InterPro"/>
</dbReference>
<evidence type="ECO:0000256" key="3">
    <source>
        <dbReference type="ARBA" id="ARBA00022723"/>
    </source>
</evidence>
<dbReference type="AlphaFoldDB" id="A0A914XGL8"/>
<dbReference type="InterPro" id="IPR023198">
    <property type="entry name" value="PGP-like_dom2"/>
</dbReference>
<dbReference type="Gene3D" id="1.10.150.240">
    <property type="entry name" value="Putative phosphatase, domain 2"/>
    <property type="match status" value="1"/>
</dbReference>
<dbReference type="Proteomes" id="UP000887566">
    <property type="component" value="Unplaced"/>
</dbReference>